<feature type="compositionally biased region" description="Low complexity" evidence="3">
    <location>
        <begin position="191"/>
        <end position="200"/>
    </location>
</feature>
<feature type="compositionally biased region" description="Polar residues" evidence="3">
    <location>
        <begin position="457"/>
        <end position="472"/>
    </location>
</feature>
<dbReference type="Proteomes" id="UP000092666">
    <property type="component" value="Unassembled WGS sequence"/>
</dbReference>
<sequence>MSHSHVSYASPVAGPSTTARNHQNVATPSKPARLPPGSGVLHLARPRSRPLPSPTSPAENQRHNSISTRATSSSPDSSATTTHPPQGASSSSTAGPARFSSLLAAYPLKLLSPTPLPSQPPHLAVLYTLAYGGGLVAGDVISLRGEVEDGCGLVMLTQGSTKVFKRRPGIRPLSHAARGKGPGASPIPSNTTSTGSATGMGSALTRQRMHITLRSNSFLLLLPDSISPFRDSQYSQTQRFVLPQDGSASILVLDWVNSGRGQRQMAGVGTGVGVGARKDGHETQRSTSVAAVPTPIPDGSRSIGKSSVVAASSSTSSSVVAAIETPPTTVPNSAHASPTTVNTRSNPPIRIIGHSHSHTQPLNHNDRVTPAQKPIGITHHEQDEIWSMEAYGSTNEVFVGDRLVMRERMVLDNPGTNTPIQAEKKTKTKEDGKRKSSTMSRTPCADYTGKVQAGVEDSTQPSDSTTLLSITTAVPPPERASEPKLQSKPPPKPSSKLSPTAQSLAPYNIYATVLILGPHLSPLMTYLKNLSDHPSARQYQLRDPPNLIWSFSEVIAPKSTTGGGGGGVLRVAAVEVEDVRIWLRRVLKAGQVDKLVGEGLWSRVI</sequence>
<feature type="region of interest" description="Disordered" evidence="3">
    <location>
        <begin position="278"/>
        <end position="303"/>
    </location>
</feature>
<feature type="compositionally biased region" description="Basic and acidic residues" evidence="3">
    <location>
        <begin position="422"/>
        <end position="434"/>
    </location>
</feature>
<reference evidence="4 5" key="1">
    <citation type="submission" date="2013-07" db="EMBL/GenBank/DDBJ databases">
        <title>The Genome Sequence of Cryptococcus heveanensis BCC8398.</title>
        <authorList>
            <consortium name="The Broad Institute Genome Sequencing Platform"/>
            <person name="Cuomo C."/>
            <person name="Litvintseva A."/>
            <person name="Chen Y."/>
            <person name="Heitman J."/>
            <person name="Sun S."/>
            <person name="Springer D."/>
            <person name="Dromer F."/>
            <person name="Young S.K."/>
            <person name="Zeng Q."/>
            <person name="Gargeya S."/>
            <person name="Fitzgerald M."/>
            <person name="Abouelleil A."/>
            <person name="Alvarado L."/>
            <person name="Berlin A.M."/>
            <person name="Chapman S.B."/>
            <person name="Dewar J."/>
            <person name="Goldberg J."/>
            <person name="Griggs A."/>
            <person name="Gujja S."/>
            <person name="Hansen M."/>
            <person name="Howarth C."/>
            <person name="Imamovic A."/>
            <person name="Larimer J."/>
            <person name="McCowan C."/>
            <person name="Murphy C."/>
            <person name="Pearson M."/>
            <person name="Priest M."/>
            <person name="Roberts A."/>
            <person name="Saif S."/>
            <person name="Shea T."/>
            <person name="Sykes S."/>
            <person name="Wortman J."/>
            <person name="Nusbaum C."/>
            <person name="Birren B."/>
        </authorList>
    </citation>
    <scope>NUCLEOTIDE SEQUENCE [LARGE SCALE GENOMIC DNA]</scope>
    <source>
        <strain evidence="4 5">BCC8398</strain>
    </source>
</reference>
<feature type="compositionally biased region" description="Polar residues" evidence="3">
    <location>
        <begin position="15"/>
        <end position="27"/>
    </location>
</feature>
<evidence type="ECO:0000313" key="5">
    <source>
        <dbReference type="Proteomes" id="UP000092666"/>
    </source>
</evidence>
<dbReference type="AlphaFoldDB" id="A0A1B9GQY9"/>
<dbReference type="Pfam" id="PF01774">
    <property type="entry name" value="UreD"/>
    <property type="match status" value="1"/>
</dbReference>
<dbReference type="GO" id="GO:0016151">
    <property type="term" value="F:nickel cation binding"/>
    <property type="evidence" value="ECO:0007669"/>
    <property type="project" value="InterPro"/>
</dbReference>
<keyword evidence="5" id="KW-1185">Reference proteome</keyword>
<dbReference type="PANTHER" id="PTHR33643">
    <property type="entry name" value="UREASE ACCESSORY PROTEIN D"/>
    <property type="match status" value="1"/>
</dbReference>
<dbReference type="STRING" id="1296120.A0A1B9GQY9"/>
<dbReference type="InterPro" id="IPR002669">
    <property type="entry name" value="UreD"/>
</dbReference>
<feature type="region of interest" description="Disordered" evidence="3">
    <location>
        <begin position="172"/>
        <end position="200"/>
    </location>
</feature>
<reference evidence="5" key="2">
    <citation type="submission" date="2013-12" db="EMBL/GenBank/DDBJ databases">
        <title>Evolution of pathogenesis and genome organization in the Tremellales.</title>
        <authorList>
            <person name="Cuomo C."/>
            <person name="Litvintseva A."/>
            <person name="Heitman J."/>
            <person name="Chen Y."/>
            <person name="Sun S."/>
            <person name="Springer D."/>
            <person name="Dromer F."/>
            <person name="Young S."/>
            <person name="Zeng Q."/>
            <person name="Chapman S."/>
            <person name="Gujja S."/>
            <person name="Saif S."/>
            <person name="Birren B."/>
        </authorList>
    </citation>
    <scope>NUCLEOTIDE SEQUENCE [LARGE SCALE GENOMIC DNA]</scope>
    <source>
        <strain evidence="5">BCC8398</strain>
    </source>
</reference>
<protein>
    <submittedName>
        <fullName evidence="4">Urease accessory protein</fullName>
    </submittedName>
</protein>
<evidence type="ECO:0000256" key="3">
    <source>
        <dbReference type="SAM" id="MobiDB-lite"/>
    </source>
</evidence>
<keyword evidence="2" id="KW-0143">Chaperone</keyword>
<accession>A0A1B9GQY9</accession>
<organism evidence="4 5">
    <name type="scientific">Kwoniella heveanensis BCC8398</name>
    <dbReference type="NCBI Taxonomy" id="1296120"/>
    <lineage>
        <taxon>Eukaryota</taxon>
        <taxon>Fungi</taxon>
        <taxon>Dikarya</taxon>
        <taxon>Basidiomycota</taxon>
        <taxon>Agaricomycotina</taxon>
        <taxon>Tremellomycetes</taxon>
        <taxon>Tremellales</taxon>
        <taxon>Cryptococcaceae</taxon>
        <taxon>Kwoniella</taxon>
    </lineage>
</organism>
<dbReference type="PANTHER" id="PTHR33643:SF1">
    <property type="entry name" value="UREASE ACCESSORY PROTEIN D"/>
    <property type="match status" value="1"/>
</dbReference>
<evidence type="ECO:0000313" key="4">
    <source>
        <dbReference type="EMBL" id="OCF33480.1"/>
    </source>
</evidence>
<feature type="compositionally biased region" description="Low complexity" evidence="3">
    <location>
        <begin position="65"/>
        <end position="82"/>
    </location>
</feature>
<gene>
    <name evidence="4" type="ORF">I316_04901</name>
</gene>
<feature type="region of interest" description="Disordered" evidence="3">
    <location>
        <begin position="1"/>
        <end position="95"/>
    </location>
</feature>
<dbReference type="EMBL" id="KI669505">
    <property type="protein sequence ID" value="OCF33480.1"/>
    <property type="molecule type" value="Genomic_DNA"/>
</dbReference>
<comment type="similarity">
    <text evidence="1">Belongs to the UreD family.</text>
</comment>
<evidence type="ECO:0000256" key="1">
    <source>
        <dbReference type="ARBA" id="ARBA00007177"/>
    </source>
</evidence>
<feature type="compositionally biased region" description="Polar residues" evidence="3">
    <location>
        <begin position="83"/>
        <end position="94"/>
    </location>
</feature>
<evidence type="ECO:0000256" key="2">
    <source>
        <dbReference type="ARBA" id="ARBA00023186"/>
    </source>
</evidence>
<feature type="region of interest" description="Disordered" evidence="3">
    <location>
        <begin position="412"/>
        <end position="500"/>
    </location>
</feature>
<proteinExistence type="inferred from homology"/>
<name>A0A1B9GQY9_9TREE</name>
<dbReference type="OrthoDB" id="5550464at2759"/>